<dbReference type="RefSeq" id="WP_377932208.1">
    <property type="nucleotide sequence ID" value="NZ_JBHUMF010000004.1"/>
</dbReference>
<organism evidence="3 4">
    <name type="scientific">Bacillus seohaeanensis</name>
    <dbReference type="NCBI Taxonomy" id="284580"/>
    <lineage>
        <taxon>Bacteria</taxon>
        <taxon>Bacillati</taxon>
        <taxon>Bacillota</taxon>
        <taxon>Bacilli</taxon>
        <taxon>Bacillales</taxon>
        <taxon>Bacillaceae</taxon>
        <taxon>Bacillus</taxon>
    </lineage>
</organism>
<evidence type="ECO:0000313" key="4">
    <source>
        <dbReference type="Proteomes" id="UP001597506"/>
    </source>
</evidence>
<dbReference type="PANTHER" id="PTHR21164">
    <property type="entry name" value="CHORISMATE MUTASE"/>
    <property type="match status" value="1"/>
</dbReference>
<dbReference type="InterPro" id="IPR035959">
    <property type="entry name" value="RutC-like_sf"/>
</dbReference>
<dbReference type="PIRSF" id="PIRSF005965">
    <property type="entry name" value="Chor_mut_AroH"/>
    <property type="match status" value="1"/>
</dbReference>
<accession>A0ABW5RLG1</accession>
<dbReference type="Gene3D" id="3.30.1330.40">
    <property type="entry name" value="RutC-like"/>
    <property type="match status" value="1"/>
</dbReference>
<gene>
    <name evidence="3" type="primary">aroH</name>
    <name evidence="3" type="ORF">ACFSUL_01945</name>
</gene>
<keyword evidence="2 3" id="KW-0413">Isomerase</keyword>
<evidence type="ECO:0000313" key="3">
    <source>
        <dbReference type="EMBL" id="MFD2679505.1"/>
    </source>
</evidence>
<keyword evidence="2" id="KW-0028">Amino-acid biosynthesis</keyword>
<dbReference type="PROSITE" id="PS51167">
    <property type="entry name" value="CHORISMATE_MUT_1"/>
    <property type="match status" value="1"/>
</dbReference>
<dbReference type="CDD" id="cd02185">
    <property type="entry name" value="AroH"/>
    <property type="match status" value="1"/>
</dbReference>
<dbReference type="SUPFAM" id="SSF55298">
    <property type="entry name" value="YjgF-like"/>
    <property type="match status" value="1"/>
</dbReference>
<dbReference type="Proteomes" id="UP001597506">
    <property type="component" value="Unassembled WGS sequence"/>
</dbReference>
<dbReference type="InterPro" id="IPR008243">
    <property type="entry name" value="Chorismate_mutase_AroH"/>
</dbReference>
<evidence type="ECO:0000256" key="2">
    <source>
        <dbReference type="PROSITE-ProRule" id="PRU00514"/>
    </source>
</evidence>
<dbReference type="NCBIfam" id="TIGR01796">
    <property type="entry name" value="CM_mono_aroH"/>
    <property type="match status" value="1"/>
</dbReference>
<comment type="caution">
    <text evidence="3">The sequence shown here is derived from an EMBL/GenBank/DDBJ whole genome shotgun (WGS) entry which is preliminary data.</text>
</comment>
<sequence length="121" mass="13697">MMIRGIRGATTFEEDNEFDVISSTKQLVEQLINQNEIEPGNVASVFISATTDLTSTFPAKTLRQFSGWKYVPVMCMQELAVPGGLSQCVRIMIHYNTDKEQDEIKHVYLKKAVSLRPDLNE</sequence>
<dbReference type="Pfam" id="PF07736">
    <property type="entry name" value="CM_1"/>
    <property type="match status" value="1"/>
</dbReference>
<proteinExistence type="predicted"/>
<evidence type="ECO:0000256" key="1">
    <source>
        <dbReference type="NCBIfam" id="TIGR01796"/>
    </source>
</evidence>
<name>A0ABW5RLG1_9BACI</name>
<keyword evidence="4" id="KW-1185">Reference proteome</keyword>
<dbReference type="EMBL" id="JBHUMF010000004">
    <property type="protein sequence ID" value="MFD2679505.1"/>
    <property type="molecule type" value="Genomic_DNA"/>
</dbReference>
<dbReference type="GO" id="GO:0004106">
    <property type="term" value="F:chorismate mutase activity"/>
    <property type="evidence" value="ECO:0007669"/>
    <property type="project" value="UniProtKB-EC"/>
</dbReference>
<comment type="catalytic activity">
    <reaction evidence="2">
        <text>chorismate = prephenate</text>
        <dbReference type="Rhea" id="RHEA:13897"/>
        <dbReference type="ChEBI" id="CHEBI:29748"/>
        <dbReference type="ChEBI" id="CHEBI:29934"/>
        <dbReference type="EC" id="5.4.99.5"/>
    </reaction>
</comment>
<reference evidence="4" key="1">
    <citation type="journal article" date="2019" name="Int. J. Syst. Evol. Microbiol.">
        <title>The Global Catalogue of Microorganisms (GCM) 10K type strain sequencing project: providing services to taxonomists for standard genome sequencing and annotation.</title>
        <authorList>
            <consortium name="The Broad Institute Genomics Platform"/>
            <consortium name="The Broad Institute Genome Sequencing Center for Infectious Disease"/>
            <person name="Wu L."/>
            <person name="Ma J."/>
        </authorList>
    </citation>
    <scope>NUCLEOTIDE SEQUENCE [LARGE SCALE GENOMIC DNA]</scope>
    <source>
        <strain evidence="4">KCTC 3913</strain>
    </source>
</reference>
<dbReference type="EC" id="5.4.99.5" evidence="1 2"/>
<protein>
    <recommendedName>
        <fullName evidence="1 2">chorismate mutase</fullName>
        <ecNumber evidence="1 2">5.4.99.5</ecNumber>
    </recommendedName>
</protein>
<keyword evidence="2" id="KW-0057">Aromatic amino acid biosynthesis</keyword>
<dbReference type="PANTHER" id="PTHR21164:SF0">
    <property type="entry name" value="CHORISMATE MUTASE AROH"/>
    <property type="match status" value="1"/>
</dbReference>